<dbReference type="Proteomes" id="UP000534186">
    <property type="component" value="Unassembled WGS sequence"/>
</dbReference>
<keyword evidence="1" id="KW-0472">Membrane</keyword>
<dbReference type="AlphaFoldDB" id="A0A7Y9T3R7"/>
<feature type="transmembrane region" description="Helical" evidence="1">
    <location>
        <begin position="80"/>
        <end position="98"/>
    </location>
</feature>
<gene>
    <name evidence="2" type="ORF">HDF12_003572</name>
</gene>
<organism evidence="2 3">
    <name type="scientific">Tunturiibacter lichenicola</name>
    <dbReference type="NCBI Taxonomy" id="2051959"/>
    <lineage>
        <taxon>Bacteria</taxon>
        <taxon>Pseudomonadati</taxon>
        <taxon>Acidobacteriota</taxon>
        <taxon>Terriglobia</taxon>
        <taxon>Terriglobales</taxon>
        <taxon>Acidobacteriaceae</taxon>
        <taxon>Tunturiibacter</taxon>
    </lineage>
</organism>
<protein>
    <submittedName>
        <fullName evidence="2">Uncharacterized protein</fullName>
    </submittedName>
</protein>
<feature type="transmembrane region" description="Helical" evidence="1">
    <location>
        <begin position="35"/>
        <end position="53"/>
    </location>
</feature>
<proteinExistence type="predicted"/>
<evidence type="ECO:0000313" key="2">
    <source>
        <dbReference type="EMBL" id="NYF53173.1"/>
    </source>
</evidence>
<comment type="caution">
    <text evidence="2">The sequence shown here is derived from an EMBL/GenBank/DDBJ whole genome shotgun (WGS) entry which is preliminary data.</text>
</comment>
<reference evidence="2 3" key="1">
    <citation type="submission" date="2020-07" db="EMBL/GenBank/DDBJ databases">
        <title>Genomic Encyclopedia of Type Strains, Phase IV (KMG-V): Genome sequencing to study the core and pangenomes of soil and plant-associated prokaryotes.</title>
        <authorList>
            <person name="Whitman W."/>
        </authorList>
    </citation>
    <scope>NUCLEOTIDE SEQUENCE [LARGE SCALE GENOMIC DNA]</scope>
    <source>
        <strain evidence="2 3">M8UP30</strain>
    </source>
</reference>
<keyword evidence="1" id="KW-0812">Transmembrane</keyword>
<evidence type="ECO:0000313" key="3">
    <source>
        <dbReference type="Proteomes" id="UP000534186"/>
    </source>
</evidence>
<dbReference type="EMBL" id="JACCCV010000002">
    <property type="protein sequence ID" value="NYF53173.1"/>
    <property type="molecule type" value="Genomic_DNA"/>
</dbReference>
<accession>A0A7Y9T3R7</accession>
<keyword evidence="1" id="KW-1133">Transmembrane helix</keyword>
<sequence length="202" mass="22060">MSGFVTLLTGAATQLGALSDWTDRVFLGFGGGWALVSKLAAQLLAIGLAYRVITETRVINSDSTYSISQHSYFSSGSERLAAKALFAFVLLFSFPAIIYTELIKGLTAPLVLHGTCVCSGSLTPLTRAIVQLRDREGHDLLRGPELRTDDDGVFNAERTARWPIPYLFVFGEPAKEYVSFFREVKSSDGGVQVQVDCKGEKR</sequence>
<evidence type="ECO:0000256" key="1">
    <source>
        <dbReference type="SAM" id="Phobius"/>
    </source>
</evidence>
<name>A0A7Y9T3R7_9BACT</name>